<evidence type="ECO:0000256" key="1">
    <source>
        <dbReference type="SAM" id="MobiDB-lite"/>
    </source>
</evidence>
<feature type="region of interest" description="Disordered" evidence="1">
    <location>
        <begin position="1"/>
        <end position="24"/>
    </location>
</feature>
<feature type="compositionally biased region" description="Polar residues" evidence="1">
    <location>
        <begin position="15"/>
        <end position="24"/>
    </location>
</feature>
<protein>
    <submittedName>
        <fullName evidence="2">Uncharacterized protein</fullName>
    </submittedName>
</protein>
<gene>
    <name evidence="2" type="ORF">E2C01_038013</name>
</gene>
<dbReference type="EMBL" id="VSRR010006235">
    <property type="protein sequence ID" value="MPC44340.1"/>
    <property type="molecule type" value="Genomic_DNA"/>
</dbReference>
<organism evidence="2 3">
    <name type="scientific">Portunus trituberculatus</name>
    <name type="common">Swimming crab</name>
    <name type="synonym">Neptunus trituberculatus</name>
    <dbReference type="NCBI Taxonomy" id="210409"/>
    <lineage>
        <taxon>Eukaryota</taxon>
        <taxon>Metazoa</taxon>
        <taxon>Ecdysozoa</taxon>
        <taxon>Arthropoda</taxon>
        <taxon>Crustacea</taxon>
        <taxon>Multicrustacea</taxon>
        <taxon>Malacostraca</taxon>
        <taxon>Eumalacostraca</taxon>
        <taxon>Eucarida</taxon>
        <taxon>Decapoda</taxon>
        <taxon>Pleocyemata</taxon>
        <taxon>Brachyura</taxon>
        <taxon>Eubrachyura</taxon>
        <taxon>Portunoidea</taxon>
        <taxon>Portunidae</taxon>
        <taxon>Portuninae</taxon>
        <taxon>Portunus</taxon>
    </lineage>
</organism>
<accession>A0A5B7F9P2</accession>
<sequence length="62" mass="7097">MRGWSGAADPRHPTLSFTISPSHTGTDDHLTLFISTSHTQVRARYQITYIKLARNNKEQEKK</sequence>
<proteinExistence type="predicted"/>
<dbReference type="AlphaFoldDB" id="A0A5B7F9P2"/>
<name>A0A5B7F9P2_PORTR</name>
<evidence type="ECO:0000313" key="2">
    <source>
        <dbReference type="EMBL" id="MPC44340.1"/>
    </source>
</evidence>
<comment type="caution">
    <text evidence="2">The sequence shown here is derived from an EMBL/GenBank/DDBJ whole genome shotgun (WGS) entry which is preliminary data.</text>
</comment>
<keyword evidence="3" id="KW-1185">Reference proteome</keyword>
<reference evidence="2 3" key="1">
    <citation type="submission" date="2019-05" db="EMBL/GenBank/DDBJ databases">
        <title>Another draft genome of Portunus trituberculatus and its Hox gene families provides insights of decapod evolution.</title>
        <authorList>
            <person name="Jeong J.-H."/>
            <person name="Song I."/>
            <person name="Kim S."/>
            <person name="Choi T."/>
            <person name="Kim D."/>
            <person name="Ryu S."/>
            <person name="Kim W."/>
        </authorList>
    </citation>
    <scope>NUCLEOTIDE SEQUENCE [LARGE SCALE GENOMIC DNA]</scope>
    <source>
        <tissue evidence="2">Muscle</tissue>
    </source>
</reference>
<dbReference type="Proteomes" id="UP000324222">
    <property type="component" value="Unassembled WGS sequence"/>
</dbReference>
<evidence type="ECO:0000313" key="3">
    <source>
        <dbReference type="Proteomes" id="UP000324222"/>
    </source>
</evidence>